<dbReference type="PROSITE" id="PS50928">
    <property type="entry name" value="ABC_TM1"/>
    <property type="match status" value="1"/>
</dbReference>
<keyword evidence="6 7" id="KW-0472">Membrane</keyword>
<dbReference type="GO" id="GO:0005886">
    <property type="term" value="C:plasma membrane"/>
    <property type="evidence" value="ECO:0007669"/>
    <property type="project" value="UniProtKB-SubCell"/>
</dbReference>
<comment type="subcellular location">
    <subcellularLocation>
        <location evidence="1 7">Cell membrane</location>
        <topology evidence="1 7">Multi-pass membrane protein</topology>
    </subcellularLocation>
</comment>
<evidence type="ECO:0000259" key="9">
    <source>
        <dbReference type="PROSITE" id="PS50928"/>
    </source>
</evidence>
<dbReference type="Pfam" id="PF00528">
    <property type="entry name" value="BPD_transp_1"/>
    <property type="match status" value="1"/>
</dbReference>
<evidence type="ECO:0000256" key="4">
    <source>
        <dbReference type="ARBA" id="ARBA00022692"/>
    </source>
</evidence>
<evidence type="ECO:0000313" key="10">
    <source>
        <dbReference type="EMBL" id="PYY31294.1"/>
    </source>
</evidence>
<feature type="transmembrane region" description="Helical" evidence="7">
    <location>
        <begin position="32"/>
        <end position="52"/>
    </location>
</feature>
<dbReference type="SUPFAM" id="SSF161098">
    <property type="entry name" value="MetI-like"/>
    <property type="match status" value="1"/>
</dbReference>
<organism evidence="10 11">
    <name type="scientific">Paenibacillus illinoisensis</name>
    <dbReference type="NCBI Taxonomy" id="59845"/>
    <lineage>
        <taxon>Bacteria</taxon>
        <taxon>Bacillati</taxon>
        <taxon>Bacillota</taxon>
        <taxon>Bacilli</taxon>
        <taxon>Bacillales</taxon>
        <taxon>Paenibacillaceae</taxon>
        <taxon>Paenibacillus</taxon>
    </lineage>
</organism>
<feature type="region of interest" description="Disordered" evidence="8">
    <location>
        <begin position="1"/>
        <end position="22"/>
    </location>
</feature>
<accession>A0A2W0CGZ2</accession>
<feature type="transmembrane region" description="Helical" evidence="7">
    <location>
        <begin position="184"/>
        <end position="210"/>
    </location>
</feature>
<dbReference type="InterPro" id="IPR000515">
    <property type="entry name" value="MetI-like"/>
</dbReference>
<feature type="transmembrane region" description="Helical" evidence="7">
    <location>
        <begin position="231"/>
        <end position="251"/>
    </location>
</feature>
<dbReference type="OrthoDB" id="9785836at2"/>
<evidence type="ECO:0000313" key="11">
    <source>
        <dbReference type="Proteomes" id="UP000247459"/>
    </source>
</evidence>
<evidence type="ECO:0000256" key="2">
    <source>
        <dbReference type="ARBA" id="ARBA00022448"/>
    </source>
</evidence>
<keyword evidence="5 7" id="KW-1133">Transmembrane helix</keyword>
<evidence type="ECO:0000256" key="8">
    <source>
        <dbReference type="SAM" id="MobiDB-lite"/>
    </source>
</evidence>
<gene>
    <name evidence="10" type="ORF">PIL02S_00385</name>
</gene>
<dbReference type="InterPro" id="IPR035906">
    <property type="entry name" value="MetI-like_sf"/>
</dbReference>
<dbReference type="PANTHER" id="PTHR43227:SF11">
    <property type="entry name" value="BLL4140 PROTEIN"/>
    <property type="match status" value="1"/>
</dbReference>
<reference evidence="10 11" key="1">
    <citation type="submission" date="2018-01" db="EMBL/GenBank/DDBJ databases">
        <title>Genome sequence of the PGP bacterium Paenibacillus illinoisensis E3.</title>
        <authorList>
            <person name="Rolli E."/>
            <person name="Marasco R."/>
            <person name="Bessem C."/>
            <person name="Michoud G."/>
            <person name="Gaiarsa S."/>
            <person name="Borin S."/>
            <person name="Daffonchio D."/>
        </authorList>
    </citation>
    <scope>NUCLEOTIDE SEQUENCE [LARGE SCALE GENOMIC DNA]</scope>
    <source>
        <strain evidence="10 11">E3</strain>
    </source>
</reference>
<dbReference type="CDD" id="cd06261">
    <property type="entry name" value="TM_PBP2"/>
    <property type="match status" value="1"/>
</dbReference>
<evidence type="ECO:0000256" key="7">
    <source>
        <dbReference type="RuleBase" id="RU363032"/>
    </source>
</evidence>
<keyword evidence="3" id="KW-1003">Cell membrane</keyword>
<feature type="transmembrane region" description="Helical" evidence="7">
    <location>
        <begin position="143"/>
        <end position="164"/>
    </location>
</feature>
<dbReference type="Proteomes" id="UP000247459">
    <property type="component" value="Unassembled WGS sequence"/>
</dbReference>
<comment type="caution">
    <text evidence="10">The sequence shown here is derived from an EMBL/GenBank/DDBJ whole genome shotgun (WGS) entry which is preliminary data.</text>
</comment>
<sequence>MKGELAAGTSSGVQPPDNEMKHRIRQQRLRRFKTNIPLILMFIPVILFYLTFRYAPIGGLVMAFKDYNFYDGLWHSPWVGFQHFETLFSDPRTVEIIRNTLFLSLLSIIVGFPIPIILAIMLNEVRNMAFKRTVQTVVYMPHFFSWVIIAMMIMTVFSLENGIVNRWVEAWTGEPYPFMYNKGSWIAVFVGSGIWKDMGFNAIIFLAALTTIDPSQYEAAQMDGASKMRQIWHVTLPGIRSTIILLLILSMGRVMEVGFDQVYMLQNSNVNEVADVISTYIYRTGLQGAQFSLTTAMGLFESLVAFILIFCANYIARRFNEGLW</sequence>
<dbReference type="PANTHER" id="PTHR43227">
    <property type="entry name" value="BLL4140 PROTEIN"/>
    <property type="match status" value="1"/>
</dbReference>
<dbReference type="Gene3D" id="1.10.3720.10">
    <property type="entry name" value="MetI-like"/>
    <property type="match status" value="1"/>
</dbReference>
<feature type="transmembrane region" description="Helical" evidence="7">
    <location>
        <begin position="101"/>
        <end position="122"/>
    </location>
</feature>
<name>A0A2W0CGZ2_9BACL</name>
<comment type="similarity">
    <text evidence="7">Belongs to the binding-protein-dependent transport system permease family.</text>
</comment>
<dbReference type="GO" id="GO:0055085">
    <property type="term" value="P:transmembrane transport"/>
    <property type="evidence" value="ECO:0007669"/>
    <property type="project" value="InterPro"/>
</dbReference>
<dbReference type="AlphaFoldDB" id="A0A2W0CGZ2"/>
<dbReference type="EMBL" id="PRLG01000002">
    <property type="protein sequence ID" value="PYY31294.1"/>
    <property type="molecule type" value="Genomic_DNA"/>
</dbReference>
<evidence type="ECO:0000256" key="6">
    <source>
        <dbReference type="ARBA" id="ARBA00023136"/>
    </source>
</evidence>
<evidence type="ECO:0000256" key="5">
    <source>
        <dbReference type="ARBA" id="ARBA00022989"/>
    </source>
</evidence>
<proteinExistence type="inferred from homology"/>
<dbReference type="RefSeq" id="WP_110755877.1">
    <property type="nucleotide sequence ID" value="NZ_PRLG01000002.1"/>
</dbReference>
<keyword evidence="2 7" id="KW-0813">Transport</keyword>
<feature type="transmembrane region" description="Helical" evidence="7">
    <location>
        <begin position="296"/>
        <end position="316"/>
    </location>
</feature>
<evidence type="ECO:0000256" key="3">
    <source>
        <dbReference type="ARBA" id="ARBA00022475"/>
    </source>
</evidence>
<protein>
    <submittedName>
        <fullName evidence="10">Binding-protein-dependent transport system inner membrane protein</fullName>
    </submittedName>
</protein>
<dbReference type="InterPro" id="IPR050809">
    <property type="entry name" value="UgpAE/MalFG_permease"/>
</dbReference>
<keyword evidence="4 7" id="KW-0812">Transmembrane</keyword>
<evidence type="ECO:0000256" key="1">
    <source>
        <dbReference type="ARBA" id="ARBA00004651"/>
    </source>
</evidence>
<feature type="domain" description="ABC transmembrane type-1" evidence="9">
    <location>
        <begin position="97"/>
        <end position="312"/>
    </location>
</feature>